<organism evidence="3 4">
    <name type="scientific">Flavivirga amylovorans</name>
    <dbReference type="NCBI Taxonomy" id="870486"/>
    <lineage>
        <taxon>Bacteria</taxon>
        <taxon>Pseudomonadati</taxon>
        <taxon>Bacteroidota</taxon>
        <taxon>Flavobacteriia</taxon>
        <taxon>Flavobacteriales</taxon>
        <taxon>Flavobacteriaceae</taxon>
        <taxon>Flavivirga</taxon>
    </lineage>
</organism>
<evidence type="ECO:0000256" key="1">
    <source>
        <dbReference type="SAM" id="MobiDB-lite"/>
    </source>
</evidence>
<feature type="region of interest" description="Disordered" evidence="1">
    <location>
        <begin position="142"/>
        <end position="169"/>
    </location>
</feature>
<reference evidence="3" key="1">
    <citation type="submission" date="2023-07" db="EMBL/GenBank/DDBJ databases">
        <title>Two novel species in the genus Flavivirga.</title>
        <authorList>
            <person name="Kwon K."/>
        </authorList>
    </citation>
    <scope>NUCLEOTIDE SEQUENCE</scope>
    <source>
        <strain evidence="3">KACC 14157</strain>
    </source>
</reference>
<proteinExistence type="predicted"/>
<dbReference type="Proteomes" id="UP001176891">
    <property type="component" value="Unassembled WGS sequence"/>
</dbReference>
<keyword evidence="4" id="KW-1185">Reference proteome</keyword>
<evidence type="ECO:0008006" key="5">
    <source>
        <dbReference type="Google" id="ProtNLM"/>
    </source>
</evidence>
<dbReference type="EMBL" id="JAUOEM010000010">
    <property type="protein sequence ID" value="MDO5989644.1"/>
    <property type="molecule type" value="Genomic_DNA"/>
</dbReference>
<dbReference type="Gene3D" id="1.20.120.1490">
    <property type="match status" value="1"/>
</dbReference>
<evidence type="ECO:0000313" key="4">
    <source>
        <dbReference type="Proteomes" id="UP001176891"/>
    </source>
</evidence>
<evidence type="ECO:0000256" key="2">
    <source>
        <dbReference type="SAM" id="Phobius"/>
    </source>
</evidence>
<accession>A0ABT8X6P2</accession>
<dbReference type="RefSeq" id="WP_303284313.1">
    <property type="nucleotide sequence ID" value="NZ_BAABCZ010000007.1"/>
</dbReference>
<evidence type="ECO:0000313" key="3">
    <source>
        <dbReference type="EMBL" id="MDO5989644.1"/>
    </source>
</evidence>
<sequence length="169" mass="19947">MKKNVLLYVLLVFLIVVNVFFLFNYLGNSDDTENRDRPKGPISFIVKELDFNDEQMLQLEKLNRKHHHRMMRIDDDIKQLKDALFNKLSDVSLNENSIDSITDLIAERVKEKDIEAFYHFKDIQDLCNDQQKEKFKSIINDALHKGGRNEQRPHLRNGGRGHRPPPPRH</sequence>
<feature type="transmembrane region" description="Helical" evidence="2">
    <location>
        <begin position="6"/>
        <end position="27"/>
    </location>
</feature>
<keyword evidence="2" id="KW-0472">Membrane</keyword>
<feature type="compositionally biased region" description="Basic residues" evidence="1">
    <location>
        <begin position="154"/>
        <end position="169"/>
    </location>
</feature>
<name>A0ABT8X6P2_9FLAO</name>
<protein>
    <recommendedName>
        <fullName evidence="5">Periplasmic heavy metal sensor</fullName>
    </recommendedName>
</protein>
<comment type="caution">
    <text evidence="3">The sequence shown here is derived from an EMBL/GenBank/DDBJ whole genome shotgun (WGS) entry which is preliminary data.</text>
</comment>
<keyword evidence="2" id="KW-0812">Transmembrane</keyword>
<feature type="compositionally biased region" description="Basic and acidic residues" evidence="1">
    <location>
        <begin position="142"/>
        <end position="153"/>
    </location>
</feature>
<gene>
    <name evidence="3" type="ORF">Q4Q39_19750</name>
</gene>
<keyword evidence="2" id="KW-1133">Transmembrane helix</keyword>